<protein>
    <submittedName>
        <fullName evidence="3">Zeaxanthin epoxidase, chloroplastic-like protein isoform X1</fullName>
    </submittedName>
</protein>
<dbReference type="SUPFAM" id="SSF51905">
    <property type="entry name" value="FAD/NAD(P)-binding domain"/>
    <property type="match status" value="1"/>
</dbReference>
<dbReference type="EMBL" id="QPKB01000002">
    <property type="protein sequence ID" value="RWR77835.1"/>
    <property type="molecule type" value="Genomic_DNA"/>
</dbReference>
<evidence type="ECO:0000313" key="3">
    <source>
        <dbReference type="EMBL" id="RWR77835.1"/>
    </source>
</evidence>
<evidence type="ECO:0000259" key="2">
    <source>
        <dbReference type="Pfam" id="PF01494"/>
    </source>
</evidence>
<dbReference type="InterPro" id="IPR036188">
    <property type="entry name" value="FAD/NAD-bd_sf"/>
</dbReference>
<dbReference type="Gene3D" id="3.50.50.60">
    <property type="entry name" value="FAD/NAD(P)-binding domain"/>
    <property type="match status" value="1"/>
</dbReference>
<keyword evidence="1" id="KW-1133">Transmembrane helix</keyword>
<organism evidence="3 4">
    <name type="scientific">Cinnamomum micranthum f. kanehirae</name>
    <dbReference type="NCBI Taxonomy" id="337451"/>
    <lineage>
        <taxon>Eukaryota</taxon>
        <taxon>Viridiplantae</taxon>
        <taxon>Streptophyta</taxon>
        <taxon>Embryophyta</taxon>
        <taxon>Tracheophyta</taxon>
        <taxon>Spermatophyta</taxon>
        <taxon>Magnoliopsida</taxon>
        <taxon>Magnoliidae</taxon>
        <taxon>Laurales</taxon>
        <taxon>Lauraceae</taxon>
        <taxon>Cinnamomum</taxon>
    </lineage>
</organism>
<dbReference type="PANTHER" id="PTHR46496">
    <property type="match status" value="1"/>
</dbReference>
<keyword evidence="1" id="KW-0472">Membrane</keyword>
<dbReference type="GO" id="GO:0071949">
    <property type="term" value="F:FAD binding"/>
    <property type="evidence" value="ECO:0007669"/>
    <property type="project" value="InterPro"/>
</dbReference>
<dbReference type="AlphaFoldDB" id="A0A3S3MDJ7"/>
<accession>A0A3S3MDJ7</accession>
<feature type="transmembrane region" description="Helical" evidence="1">
    <location>
        <begin position="55"/>
        <end position="73"/>
    </location>
</feature>
<name>A0A3S3MDJ7_9MAGN</name>
<dbReference type="Proteomes" id="UP000283530">
    <property type="component" value="Unassembled WGS sequence"/>
</dbReference>
<reference evidence="3 4" key="1">
    <citation type="journal article" date="2019" name="Nat. Plants">
        <title>Stout camphor tree genome fills gaps in understanding of flowering plant genome evolution.</title>
        <authorList>
            <person name="Chaw S.M."/>
            <person name="Liu Y.C."/>
            <person name="Wu Y.W."/>
            <person name="Wang H.Y."/>
            <person name="Lin C.I."/>
            <person name="Wu C.S."/>
            <person name="Ke H.M."/>
            <person name="Chang L.Y."/>
            <person name="Hsu C.Y."/>
            <person name="Yang H.T."/>
            <person name="Sudianto E."/>
            <person name="Hsu M.H."/>
            <person name="Wu K.P."/>
            <person name="Wang L.N."/>
            <person name="Leebens-Mack J.H."/>
            <person name="Tsai I.J."/>
        </authorList>
    </citation>
    <scope>NUCLEOTIDE SEQUENCE [LARGE SCALE GENOMIC DNA]</scope>
    <source>
        <strain evidence="4">cv. Chaw 1501</strain>
        <tissue evidence="3">Young leaves</tissue>
    </source>
</reference>
<evidence type="ECO:0000256" key="1">
    <source>
        <dbReference type="SAM" id="Phobius"/>
    </source>
</evidence>
<dbReference type="InterPro" id="IPR002938">
    <property type="entry name" value="FAD-bd"/>
</dbReference>
<feature type="domain" description="FAD-binding" evidence="2">
    <location>
        <begin position="56"/>
        <end position="227"/>
    </location>
</feature>
<keyword evidence="1" id="KW-0812">Transmembrane</keyword>
<dbReference type="OrthoDB" id="655030at2759"/>
<sequence>MAFVQRHCFFNHSLCSAKIFDFKARKSSFRSGIRCEHGDSAELEKGLETKKWRKLRILIAGGGVGGLVLALAAKKRGFDVKVFEKNLSAVRGEGRHRGPIQLQSNALAVLEAIDKDVVNKIIEAGCVTGDRTNGLADGLSGNWFIKFDLLTPAVKSGLPVTQVVCRMTLQNILVNAVGVDIVYNKSNVVDFKEDSDKVTVILDDGRQYEGDILVGADGIWSKVRTRLFGWKEAQYTNYTCYSGLTELVPAYNSTVGYRVFLGYSQYFVASDVGAGKMQWYAFHREPPGNTDPPSGKKKRLFELFGGWCPEVVTLISETPESMIFRRDIYDRDMIYTWGRGCVTLLGDAAHAMQPNLGQGGCMAIEDCYQLILELEKAAERSCNNRVSNEIALALKRYERKRRIRVSVVHAVARMASKMVTTYQPYLDFGSSPLCFLTRLRIPHPGLLVARFFLKLWMPRLMVWMLAGYR</sequence>
<dbReference type="PANTHER" id="PTHR46496:SF6">
    <property type="entry name" value="ZEAXANTHIN EPOXIDASE, CHLOROPLASTIC-LIKE ISOFORM X1"/>
    <property type="match status" value="1"/>
</dbReference>
<gene>
    <name evidence="3" type="ORF">CKAN_00633900</name>
</gene>
<dbReference type="STRING" id="337451.A0A3S3MDJ7"/>
<evidence type="ECO:0000313" key="4">
    <source>
        <dbReference type="Proteomes" id="UP000283530"/>
    </source>
</evidence>
<keyword evidence="4" id="KW-1185">Reference proteome</keyword>
<feature type="domain" description="FAD-binding" evidence="2">
    <location>
        <begin position="334"/>
        <end position="377"/>
    </location>
</feature>
<comment type="caution">
    <text evidence="3">The sequence shown here is derived from an EMBL/GenBank/DDBJ whole genome shotgun (WGS) entry which is preliminary data.</text>
</comment>
<proteinExistence type="predicted"/>
<dbReference type="PRINTS" id="PR00420">
    <property type="entry name" value="RNGMNOXGNASE"/>
</dbReference>
<dbReference type="Pfam" id="PF01494">
    <property type="entry name" value="FAD_binding_3"/>
    <property type="match status" value="2"/>
</dbReference>